<dbReference type="InterPro" id="IPR055323">
    <property type="entry name" value="C57A10.07/YOR238W"/>
</dbReference>
<dbReference type="PANTHER" id="PTHR28110:SF1">
    <property type="entry name" value="TRANSMEMBRANE PROTEIN"/>
    <property type="match status" value="1"/>
</dbReference>
<evidence type="ECO:0000256" key="2">
    <source>
        <dbReference type="SAM" id="Phobius"/>
    </source>
</evidence>
<evidence type="ECO:0000313" key="3">
    <source>
        <dbReference type="EMBL" id="KAJ1921248.1"/>
    </source>
</evidence>
<reference evidence="3" key="1">
    <citation type="submission" date="2022-07" db="EMBL/GenBank/DDBJ databases">
        <title>Phylogenomic reconstructions and comparative analyses of Kickxellomycotina fungi.</title>
        <authorList>
            <person name="Reynolds N.K."/>
            <person name="Stajich J.E."/>
            <person name="Barry K."/>
            <person name="Grigoriev I.V."/>
            <person name="Crous P."/>
            <person name="Smith M.E."/>
        </authorList>
    </citation>
    <scope>NUCLEOTIDE SEQUENCE</scope>
    <source>
        <strain evidence="3">NBRC 100468</strain>
    </source>
</reference>
<proteinExistence type="predicted"/>
<gene>
    <name evidence="3" type="ORF">H4219_000847</name>
</gene>
<protein>
    <submittedName>
        <fullName evidence="3">Uncharacterized protein</fullName>
    </submittedName>
</protein>
<dbReference type="EMBL" id="JANBPU010000006">
    <property type="protein sequence ID" value="KAJ1921248.1"/>
    <property type="molecule type" value="Genomic_DNA"/>
</dbReference>
<keyword evidence="4" id="KW-1185">Reference proteome</keyword>
<keyword evidence="2" id="KW-1133">Transmembrane helix</keyword>
<accession>A0A9W8A8C5</accession>
<dbReference type="AlphaFoldDB" id="A0A9W8A8C5"/>
<comment type="caution">
    <text evidence="3">The sequence shown here is derived from an EMBL/GenBank/DDBJ whole genome shotgun (WGS) entry which is preliminary data.</text>
</comment>
<keyword evidence="2" id="KW-0812">Transmembrane</keyword>
<dbReference type="PANTHER" id="PTHR28110">
    <property type="entry name" value="TRANSMEMBRANE PROTEIN"/>
    <property type="match status" value="1"/>
</dbReference>
<name>A0A9W8A8C5_9FUNG</name>
<feature type="region of interest" description="Disordered" evidence="1">
    <location>
        <begin position="60"/>
        <end position="83"/>
    </location>
</feature>
<feature type="transmembrane region" description="Helical" evidence="2">
    <location>
        <begin position="31"/>
        <end position="50"/>
    </location>
</feature>
<evidence type="ECO:0000313" key="4">
    <source>
        <dbReference type="Proteomes" id="UP001150538"/>
    </source>
</evidence>
<dbReference type="GO" id="GO:0005737">
    <property type="term" value="C:cytoplasm"/>
    <property type="evidence" value="ECO:0007669"/>
    <property type="project" value="TreeGrafter"/>
</dbReference>
<evidence type="ECO:0000256" key="1">
    <source>
        <dbReference type="SAM" id="MobiDB-lite"/>
    </source>
</evidence>
<keyword evidence="2" id="KW-0472">Membrane</keyword>
<dbReference type="OrthoDB" id="4347at2759"/>
<organism evidence="3 4">
    <name type="scientific">Mycoemilia scoparia</name>
    <dbReference type="NCBI Taxonomy" id="417184"/>
    <lineage>
        <taxon>Eukaryota</taxon>
        <taxon>Fungi</taxon>
        <taxon>Fungi incertae sedis</taxon>
        <taxon>Zoopagomycota</taxon>
        <taxon>Kickxellomycotina</taxon>
        <taxon>Kickxellomycetes</taxon>
        <taxon>Kickxellales</taxon>
        <taxon>Kickxellaceae</taxon>
        <taxon>Mycoemilia</taxon>
    </lineage>
</organism>
<dbReference type="Proteomes" id="UP001150538">
    <property type="component" value="Unassembled WGS sequence"/>
</dbReference>
<sequence>MSVRIKIPTVTLEDKWSSTPLRRNRFTAKHLRLAVIFAFVISLIINIYYFTRPQIQETPRPYIQPKGANARNRPSPDSIASREHDFDHGSLTNLVVVPGHAIYLGNQGRPMDNAEWSLKSFQKHDIKSIMAHIKRGIQVANDDKKSLLIFSG</sequence>